<dbReference type="Proteomes" id="UP000298390">
    <property type="component" value="Unassembled WGS sequence"/>
</dbReference>
<proteinExistence type="predicted"/>
<organism evidence="2 3">
    <name type="scientific">Rhodofomes roseus</name>
    <dbReference type="NCBI Taxonomy" id="34475"/>
    <lineage>
        <taxon>Eukaryota</taxon>
        <taxon>Fungi</taxon>
        <taxon>Dikarya</taxon>
        <taxon>Basidiomycota</taxon>
        <taxon>Agaricomycotina</taxon>
        <taxon>Agaricomycetes</taxon>
        <taxon>Polyporales</taxon>
        <taxon>Rhodofomes</taxon>
    </lineage>
</organism>
<evidence type="ECO:0000256" key="1">
    <source>
        <dbReference type="SAM" id="MobiDB-lite"/>
    </source>
</evidence>
<protein>
    <submittedName>
        <fullName evidence="2">Uncharacterized protein</fullName>
    </submittedName>
</protein>
<dbReference type="EMBL" id="SEKV01000306">
    <property type="protein sequence ID" value="TFY59384.1"/>
    <property type="molecule type" value="Genomic_DNA"/>
</dbReference>
<accession>A0A4Y9YA54</accession>
<evidence type="ECO:0000313" key="3">
    <source>
        <dbReference type="Proteomes" id="UP000298390"/>
    </source>
</evidence>
<feature type="region of interest" description="Disordered" evidence="1">
    <location>
        <begin position="44"/>
        <end position="69"/>
    </location>
</feature>
<sequence length="160" mass="17872">MDSTSNNNTFLHELNVHLFCFLHLINRCSQAVICSYGAAAPSDDEDSDNGGSSSGGDSSSGPSVFAGPIKNVRKKGNKTLAFSEKINEESQLVMDMQTCWDSMYYMVIRFLKMKIVYQHFIVCEENQGMEFPVFTTNNWELLGEFLLVMMASHNVTGPSF</sequence>
<dbReference type="AlphaFoldDB" id="A0A4Y9YA54"/>
<feature type="compositionally biased region" description="Low complexity" evidence="1">
    <location>
        <begin position="49"/>
        <end position="63"/>
    </location>
</feature>
<reference evidence="2 3" key="1">
    <citation type="submission" date="2019-01" db="EMBL/GenBank/DDBJ databases">
        <title>Genome sequencing of the rare red list fungi Fomitopsis rosea.</title>
        <authorList>
            <person name="Buettner E."/>
            <person name="Kellner H."/>
        </authorList>
    </citation>
    <scope>NUCLEOTIDE SEQUENCE [LARGE SCALE GENOMIC DNA]</scope>
    <source>
        <strain evidence="2 3">DSM 105464</strain>
    </source>
</reference>
<gene>
    <name evidence="2" type="ORF">EVJ58_g5811</name>
</gene>
<comment type="caution">
    <text evidence="2">The sequence shown here is derived from an EMBL/GenBank/DDBJ whole genome shotgun (WGS) entry which is preliminary data.</text>
</comment>
<evidence type="ECO:0000313" key="2">
    <source>
        <dbReference type="EMBL" id="TFY59384.1"/>
    </source>
</evidence>
<name>A0A4Y9YA54_9APHY</name>